<dbReference type="Pfam" id="PF12833">
    <property type="entry name" value="HTH_18"/>
    <property type="match status" value="1"/>
</dbReference>
<keyword evidence="2" id="KW-0238">DNA-binding</keyword>
<gene>
    <name evidence="5" type="ORF">Aau02nite_90520</name>
</gene>
<dbReference type="PANTHER" id="PTHR46796">
    <property type="entry name" value="HTH-TYPE TRANSCRIPTIONAL ACTIVATOR RHAS-RELATED"/>
    <property type="match status" value="1"/>
</dbReference>
<evidence type="ECO:0000259" key="4">
    <source>
        <dbReference type="PROSITE" id="PS01124"/>
    </source>
</evidence>
<evidence type="ECO:0000313" key="6">
    <source>
        <dbReference type="Proteomes" id="UP000681340"/>
    </source>
</evidence>
<dbReference type="GO" id="GO:0043565">
    <property type="term" value="F:sequence-specific DNA binding"/>
    <property type="evidence" value="ECO:0007669"/>
    <property type="project" value="InterPro"/>
</dbReference>
<dbReference type="PANTHER" id="PTHR46796:SF12">
    <property type="entry name" value="HTH-TYPE DNA-BINDING TRANSCRIPTIONAL ACTIVATOR EUTR"/>
    <property type="match status" value="1"/>
</dbReference>
<dbReference type="SMART" id="SM00342">
    <property type="entry name" value="HTH_ARAC"/>
    <property type="match status" value="1"/>
</dbReference>
<dbReference type="InterPro" id="IPR018062">
    <property type="entry name" value="HTH_AraC-typ_CS"/>
</dbReference>
<feature type="domain" description="HTH araC/xylS-type" evidence="4">
    <location>
        <begin position="220"/>
        <end position="320"/>
    </location>
</feature>
<evidence type="ECO:0000256" key="3">
    <source>
        <dbReference type="ARBA" id="ARBA00023163"/>
    </source>
</evidence>
<sequence>MNAVTVSTDDIERARTEVGRVFCPHRLTPQLGVHRVQLRMTARRLGGIGIIDLDYGQAVRIRPAALETFYLVQVPLRGSTVVRHGGHTVASTPALASVLSPDDASDMHWSEGSPHRIFYADRHAVDRELARLLGSPVDAPVRFDVGMSTNTSAAKAWLRGVDFFADELSQAAGGCLLDHPQVAGRFEQGLLSQLLLTHRHSYSDLLARPAHLDSPGRLARRACALIRDHHDEALTVADVAEALGVSVRALQDCFRREMQTTPTAYLRACRLDAVHRALSVADPRESVTTIAVRHGFTHLGRFAGEYRNRFGESPSTTLRR</sequence>
<dbReference type="SUPFAM" id="SSF46689">
    <property type="entry name" value="Homeodomain-like"/>
    <property type="match status" value="1"/>
</dbReference>
<keyword evidence="1" id="KW-0805">Transcription regulation</keyword>
<dbReference type="InterPro" id="IPR018060">
    <property type="entry name" value="HTH_AraC"/>
</dbReference>
<dbReference type="PROSITE" id="PS01124">
    <property type="entry name" value="HTH_ARAC_FAMILY_2"/>
    <property type="match status" value="1"/>
</dbReference>
<organism evidence="5 6">
    <name type="scientific">Actinoplanes auranticolor</name>
    <dbReference type="NCBI Taxonomy" id="47988"/>
    <lineage>
        <taxon>Bacteria</taxon>
        <taxon>Bacillati</taxon>
        <taxon>Actinomycetota</taxon>
        <taxon>Actinomycetes</taxon>
        <taxon>Micromonosporales</taxon>
        <taxon>Micromonosporaceae</taxon>
        <taxon>Actinoplanes</taxon>
    </lineage>
</organism>
<evidence type="ECO:0000256" key="1">
    <source>
        <dbReference type="ARBA" id="ARBA00023015"/>
    </source>
</evidence>
<dbReference type="EMBL" id="BOQL01000099">
    <property type="protein sequence ID" value="GIM80430.1"/>
    <property type="molecule type" value="Genomic_DNA"/>
</dbReference>
<name>A0A919SX41_9ACTN</name>
<dbReference type="InterPro" id="IPR009057">
    <property type="entry name" value="Homeodomain-like_sf"/>
</dbReference>
<dbReference type="RefSeq" id="WP_212994826.1">
    <property type="nucleotide sequence ID" value="NZ_BAABEA010000014.1"/>
</dbReference>
<dbReference type="GO" id="GO:0003700">
    <property type="term" value="F:DNA-binding transcription factor activity"/>
    <property type="evidence" value="ECO:0007669"/>
    <property type="project" value="InterPro"/>
</dbReference>
<reference evidence="5" key="1">
    <citation type="submission" date="2021-03" db="EMBL/GenBank/DDBJ databases">
        <title>Whole genome shotgun sequence of Actinoplanes auranticolor NBRC 12245.</title>
        <authorList>
            <person name="Komaki H."/>
            <person name="Tamura T."/>
        </authorList>
    </citation>
    <scope>NUCLEOTIDE SEQUENCE</scope>
    <source>
        <strain evidence="5">NBRC 12245</strain>
    </source>
</reference>
<evidence type="ECO:0000256" key="2">
    <source>
        <dbReference type="ARBA" id="ARBA00023125"/>
    </source>
</evidence>
<keyword evidence="3" id="KW-0804">Transcription</keyword>
<dbReference type="Pfam" id="PF14525">
    <property type="entry name" value="AraC_binding_2"/>
    <property type="match status" value="1"/>
</dbReference>
<dbReference type="Gene3D" id="1.10.10.60">
    <property type="entry name" value="Homeodomain-like"/>
    <property type="match status" value="1"/>
</dbReference>
<proteinExistence type="predicted"/>
<evidence type="ECO:0000313" key="5">
    <source>
        <dbReference type="EMBL" id="GIM80430.1"/>
    </source>
</evidence>
<dbReference type="InterPro" id="IPR035418">
    <property type="entry name" value="AraC-bd_2"/>
</dbReference>
<dbReference type="Proteomes" id="UP000681340">
    <property type="component" value="Unassembled WGS sequence"/>
</dbReference>
<keyword evidence="6" id="KW-1185">Reference proteome</keyword>
<dbReference type="AlphaFoldDB" id="A0A919SX41"/>
<comment type="caution">
    <text evidence="5">The sequence shown here is derived from an EMBL/GenBank/DDBJ whole genome shotgun (WGS) entry which is preliminary data.</text>
</comment>
<accession>A0A919SX41</accession>
<dbReference type="InterPro" id="IPR050204">
    <property type="entry name" value="AraC_XylS_family_regulators"/>
</dbReference>
<protein>
    <submittedName>
        <fullName evidence="5">Transcriptional regulator</fullName>
    </submittedName>
</protein>
<dbReference type="PROSITE" id="PS00041">
    <property type="entry name" value="HTH_ARAC_FAMILY_1"/>
    <property type="match status" value="1"/>
</dbReference>